<gene>
    <name evidence="2" type="ORF">COT91_01655</name>
</gene>
<organism evidence="2 3">
    <name type="scientific">Candidatus Doudnabacteria bacterium CG10_big_fil_rev_8_21_14_0_10_41_10</name>
    <dbReference type="NCBI Taxonomy" id="1974551"/>
    <lineage>
        <taxon>Bacteria</taxon>
        <taxon>Candidatus Doudnaibacteriota</taxon>
    </lineage>
</organism>
<reference evidence="3" key="1">
    <citation type="submission" date="2017-09" db="EMBL/GenBank/DDBJ databases">
        <title>Depth-based differentiation of microbial function through sediment-hosted aquifers and enrichment of novel symbionts in the deep terrestrial subsurface.</title>
        <authorList>
            <person name="Probst A.J."/>
            <person name="Ladd B."/>
            <person name="Jarett J.K."/>
            <person name="Geller-Mcgrath D.E."/>
            <person name="Sieber C.M.K."/>
            <person name="Emerson J.B."/>
            <person name="Anantharaman K."/>
            <person name="Thomas B.C."/>
            <person name="Malmstrom R."/>
            <person name="Stieglmeier M."/>
            <person name="Klingl A."/>
            <person name="Woyke T."/>
            <person name="Ryan C.M."/>
            <person name="Banfield J.F."/>
        </authorList>
    </citation>
    <scope>NUCLEOTIDE SEQUENCE [LARGE SCALE GENOMIC DNA]</scope>
</reference>
<dbReference type="AlphaFoldDB" id="A0A2H0VE63"/>
<sequence length="101" mass="11466">MAFVAVFLGSAVTSFYAHHFAEKFFTRNWTRNIRLIFKGYQIHHSTFGAMAIVVAVIIAGSFFAVVLFGYGLGNVWQHKKTHNKFDQKGMVFISKIPSHNI</sequence>
<dbReference type="Proteomes" id="UP000230557">
    <property type="component" value="Unassembled WGS sequence"/>
</dbReference>
<evidence type="ECO:0000313" key="2">
    <source>
        <dbReference type="EMBL" id="PIR97392.1"/>
    </source>
</evidence>
<keyword evidence="1" id="KW-0472">Membrane</keyword>
<evidence type="ECO:0000256" key="1">
    <source>
        <dbReference type="SAM" id="Phobius"/>
    </source>
</evidence>
<keyword evidence="1" id="KW-1133">Transmembrane helix</keyword>
<protein>
    <submittedName>
        <fullName evidence="2">Uncharacterized protein</fullName>
    </submittedName>
</protein>
<feature type="transmembrane region" description="Helical" evidence="1">
    <location>
        <begin position="47"/>
        <end position="70"/>
    </location>
</feature>
<proteinExistence type="predicted"/>
<comment type="caution">
    <text evidence="2">The sequence shown here is derived from an EMBL/GenBank/DDBJ whole genome shotgun (WGS) entry which is preliminary data.</text>
</comment>
<dbReference type="EMBL" id="PFAJ01000022">
    <property type="protein sequence ID" value="PIR97392.1"/>
    <property type="molecule type" value="Genomic_DNA"/>
</dbReference>
<accession>A0A2H0VE63</accession>
<keyword evidence="1" id="KW-0812">Transmembrane</keyword>
<name>A0A2H0VE63_9BACT</name>
<evidence type="ECO:0000313" key="3">
    <source>
        <dbReference type="Proteomes" id="UP000230557"/>
    </source>
</evidence>